<dbReference type="GO" id="GO:0032259">
    <property type="term" value="P:methylation"/>
    <property type="evidence" value="ECO:0007669"/>
    <property type="project" value="UniProtKB-KW"/>
</dbReference>
<organism evidence="4 5">
    <name type="scientific">Imperialibacter roseus</name>
    <dbReference type="NCBI Taxonomy" id="1324217"/>
    <lineage>
        <taxon>Bacteria</taxon>
        <taxon>Pseudomonadati</taxon>
        <taxon>Bacteroidota</taxon>
        <taxon>Cytophagia</taxon>
        <taxon>Cytophagales</taxon>
        <taxon>Flammeovirgaceae</taxon>
        <taxon>Imperialibacter</taxon>
    </lineage>
</organism>
<dbReference type="InterPro" id="IPR029063">
    <property type="entry name" value="SAM-dependent_MTases_sf"/>
</dbReference>
<evidence type="ECO:0000256" key="1">
    <source>
        <dbReference type="ARBA" id="ARBA00022603"/>
    </source>
</evidence>
<dbReference type="Proteomes" id="UP001302349">
    <property type="component" value="Chromosome"/>
</dbReference>
<dbReference type="SUPFAM" id="SSF53335">
    <property type="entry name" value="S-adenosyl-L-methionine-dependent methyltransferases"/>
    <property type="match status" value="1"/>
</dbReference>
<dbReference type="PANTHER" id="PTHR43861">
    <property type="entry name" value="TRANS-ACONITATE 2-METHYLTRANSFERASE-RELATED"/>
    <property type="match status" value="1"/>
</dbReference>
<keyword evidence="5" id="KW-1185">Reference proteome</keyword>
<keyword evidence="1 4" id="KW-0489">Methyltransferase</keyword>
<dbReference type="InterPro" id="IPR041698">
    <property type="entry name" value="Methyltransf_25"/>
</dbReference>
<dbReference type="GO" id="GO:0008168">
    <property type="term" value="F:methyltransferase activity"/>
    <property type="evidence" value="ECO:0007669"/>
    <property type="project" value="UniProtKB-KW"/>
</dbReference>
<dbReference type="PANTHER" id="PTHR43861:SF1">
    <property type="entry name" value="TRANS-ACONITATE 2-METHYLTRANSFERASE"/>
    <property type="match status" value="1"/>
</dbReference>
<protein>
    <submittedName>
        <fullName evidence="4">Class I SAM-dependent methyltransferase</fullName>
        <ecNumber evidence="4">2.1.-.-</ecNumber>
    </submittedName>
</protein>
<feature type="domain" description="Methyltransferase" evidence="3">
    <location>
        <begin position="45"/>
        <end position="134"/>
    </location>
</feature>
<evidence type="ECO:0000313" key="5">
    <source>
        <dbReference type="Proteomes" id="UP001302349"/>
    </source>
</evidence>
<dbReference type="EC" id="2.1.-.-" evidence="4"/>
<dbReference type="Pfam" id="PF13649">
    <property type="entry name" value="Methyltransf_25"/>
    <property type="match status" value="1"/>
</dbReference>
<name>A0ABZ0IZY1_9BACT</name>
<proteinExistence type="predicted"/>
<dbReference type="EMBL" id="CP136051">
    <property type="protein sequence ID" value="WOK09246.1"/>
    <property type="molecule type" value="Genomic_DNA"/>
</dbReference>
<accession>A0ABZ0IZY1</accession>
<sequence>MDPKVLGAKYDKIAQWWHDGHLASNYGVDQIKRAISYCSHKTTALDVGCGSGGRITKELLASGFSIIGLDVSAQMIEIGRANHPEVNFINDDICKWQSPSKFDFIVAWDSIFHLPFKSQAPVVAKLCAMLNSDGILIYSFGNDYGEHENQWRNDTFYYSTIGITENLRMIAENNCQCVHLELDQYPEKHVYVIAQRT</sequence>
<keyword evidence="2 4" id="KW-0808">Transferase</keyword>
<evidence type="ECO:0000256" key="2">
    <source>
        <dbReference type="ARBA" id="ARBA00022679"/>
    </source>
</evidence>
<dbReference type="RefSeq" id="WP_317491866.1">
    <property type="nucleotide sequence ID" value="NZ_CP136051.1"/>
</dbReference>
<reference evidence="4 5" key="1">
    <citation type="journal article" date="2023" name="Microbiol. Resour. Announc.">
        <title>Complete Genome Sequence of Imperialibacter roseus strain P4T.</title>
        <authorList>
            <person name="Tizabi D.R."/>
            <person name="Bachvaroff T."/>
            <person name="Hill R.T."/>
        </authorList>
    </citation>
    <scope>NUCLEOTIDE SEQUENCE [LARGE SCALE GENOMIC DNA]</scope>
    <source>
        <strain evidence="4 5">P4T</strain>
    </source>
</reference>
<evidence type="ECO:0000259" key="3">
    <source>
        <dbReference type="Pfam" id="PF13649"/>
    </source>
</evidence>
<dbReference type="CDD" id="cd02440">
    <property type="entry name" value="AdoMet_MTases"/>
    <property type="match status" value="1"/>
</dbReference>
<evidence type="ECO:0000313" key="4">
    <source>
        <dbReference type="EMBL" id="WOK09246.1"/>
    </source>
</evidence>
<gene>
    <name evidence="4" type="ORF">RT717_11415</name>
</gene>
<dbReference type="Gene3D" id="3.40.50.150">
    <property type="entry name" value="Vaccinia Virus protein VP39"/>
    <property type="match status" value="1"/>
</dbReference>